<gene>
    <name evidence="2" type="primary">lpxH</name>
    <name evidence="3" type="ORF">ABCS64_05875</name>
</gene>
<evidence type="ECO:0000256" key="1">
    <source>
        <dbReference type="ARBA" id="ARBA00022801"/>
    </source>
</evidence>
<feature type="binding site" evidence="2">
    <location>
        <position position="45"/>
    </location>
    <ligand>
        <name>Mn(2+)</name>
        <dbReference type="ChEBI" id="CHEBI:29035"/>
        <label>2</label>
    </ligand>
</feature>
<keyword evidence="1 2" id="KW-0378">Hydrolase</keyword>
<dbReference type="PANTHER" id="PTHR34990">
    <property type="entry name" value="UDP-2,3-DIACYLGLUCOSAMINE HYDROLASE-RELATED"/>
    <property type="match status" value="1"/>
</dbReference>
<feature type="binding site" evidence="2">
    <location>
        <begin position="88"/>
        <end position="89"/>
    </location>
    <ligand>
        <name>substrate</name>
    </ligand>
</feature>
<sequence>MPASAITDFIADLHLSPRTPEINQRFLHYLDGQAHQAGQIFILGDLFEAWPGDDAIDDPDDGGFAAAIVAALRRLSDAGTALSLMHGNRDFLLGETFAARCGARLLPDPFALTLPAASGSGLPEFRCILSHGDALCTNDHEYQAIRAQVRQPAFQATMLARPLAERKAMAAAFRQQSERAWEEKIRQGKLSDGDVATETTENFLREHHYATLIHGHTHLPATHVHTIDGKNVERWVLADWRKDSGEILRFDGRQLCRIAV</sequence>
<accession>A0ABV4UDZ8</accession>
<keyword evidence="2" id="KW-0444">Lipid biosynthesis</keyword>
<feature type="binding site" evidence="2">
    <location>
        <position position="14"/>
    </location>
    <ligand>
        <name>Mn(2+)</name>
        <dbReference type="ChEBI" id="CHEBI:29035"/>
        <label>1</label>
    </ligand>
</feature>
<feature type="binding site" evidence="2">
    <location>
        <position position="216"/>
    </location>
    <ligand>
        <name>Mn(2+)</name>
        <dbReference type="ChEBI" id="CHEBI:29035"/>
        <label>2</label>
    </ligand>
</feature>
<keyword evidence="2" id="KW-0464">Manganese</keyword>
<comment type="similarity">
    <text evidence="2">Belongs to the LpxH family.</text>
</comment>
<dbReference type="NCBIfam" id="NF003743">
    <property type="entry name" value="PRK05340.1"/>
    <property type="match status" value="1"/>
</dbReference>
<feature type="binding site" evidence="2">
    <location>
        <position position="216"/>
    </location>
    <ligand>
        <name>substrate</name>
    </ligand>
</feature>
<keyword evidence="4" id="KW-1185">Reference proteome</keyword>
<feature type="binding site" evidence="2">
    <location>
        <position position="12"/>
    </location>
    <ligand>
        <name>Mn(2+)</name>
        <dbReference type="ChEBI" id="CHEBI:29035"/>
        <label>1</label>
    </ligand>
</feature>
<feature type="binding site" evidence="2">
    <location>
        <position position="177"/>
    </location>
    <ligand>
        <name>substrate</name>
    </ligand>
</feature>
<dbReference type="Proteomes" id="UP001574673">
    <property type="component" value="Unassembled WGS sequence"/>
</dbReference>
<dbReference type="GO" id="GO:0016787">
    <property type="term" value="F:hydrolase activity"/>
    <property type="evidence" value="ECO:0007669"/>
    <property type="project" value="UniProtKB-KW"/>
</dbReference>
<dbReference type="EMBL" id="JBEUWX010000002">
    <property type="protein sequence ID" value="MFA9949855.1"/>
    <property type="molecule type" value="Genomic_DNA"/>
</dbReference>
<name>A0ABV4UDZ8_9RHOO</name>
<dbReference type="InterPro" id="IPR029052">
    <property type="entry name" value="Metallo-depent_PP-like"/>
</dbReference>
<feature type="binding site" evidence="2">
    <location>
        <position position="218"/>
    </location>
    <ligand>
        <name>Mn(2+)</name>
        <dbReference type="ChEBI" id="CHEBI:29035"/>
        <label>1</label>
    </ligand>
</feature>
<proteinExistence type="inferred from homology"/>
<feature type="binding site" evidence="2">
    <location>
        <position position="187"/>
    </location>
    <ligand>
        <name>substrate</name>
    </ligand>
</feature>
<keyword evidence="2" id="KW-0441">Lipid A biosynthesis</keyword>
<keyword evidence="2" id="KW-0443">Lipid metabolism</keyword>
<keyword evidence="2" id="KW-1003">Cell membrane</keyword>
<dbReference type="HAMAP" id="MF_00575">
    <property type="entry name" value="LpxH"/>
    <property type="match status" value="1"/>
</dbReference>
<keyword evidence="2" id="KW-0997">Cell inner membrane</keyword>
<dbReference type="InterPro" id="IPR010138">
    <property type="entry name" value="UDP-diacylglucosamine_Hdrlase"/>
</dbReference>
<dbReference type="Gene3D" id="3.60.21.10">
    <property type="match status" value="1"/>
</dbReference>
<dbReference type="InterPro" id="IPR043461">
    <property type="entry name" value="LpxH-like"/>
</dbReference>
<organism evidence="3 4">
    <name type="scientific">Dentiradicibacter hellwigii</name>
    <dbReference type="NCBI Taxonomy" id="3149053"/>
    <lineage>
        <taxon>Bacteria</taxon>
        <taxon>Pseudomonadati</taxon>
        <taxon>Pseudomonadota</taxon>
        <taxon>Betaproteobacteria</taxon>
        <taxon>Rhodocyclales</taxon>
        <taxon>Rhodocyclaceae</taxon>
        <taxon>Dentiradicibacter</taxon>
    </lineage>
</organism>
<keyword evidence="2" id="KW-0472">Membrane</keyword>
<reference evidence="4" key="1">
    <citation type="submission" date="2024-06" db="EMBL/GenBank/DDBJ databases">
        <title>Radixoralia hellwigii gen. nov., sp nov., isolated from a root canal in the human oral cavity.</title>
        <authorList>
            <person name="Bartsch S."/>
            <person name="Wittmer A."/>
            <person name="Schulz A.-K."/>
            <person name="Neumann-Schaal M."/>
            <person name="Wolf J."/>
            <person name="Gronow S."/>
            <person name="Tennert C."/>
            <person name="Haecker G."/>
            <person name="Cieplik F."/>
            <person name="Al-Ahmad A."/>
        </authorList>
    </citation>
    <scope>NUCLEOTIDE SEQUENCE [LARGE SCALE GENOMIC DNA]</scope>
    <source>
        <strain evidence="4">Wk13</strain>
    </source>
</reference>
<dbReference type="NCBIfam" id="TIGR01854">
    <property type="entry name" value="lipid_A_lpxH"/>
    <property type="match status" value="1"/>
</dbReference>
<evidence type="ECO:0000313" key="3">
    <source>
        <dbReference type="EMBL" id="MFA9949855.1"/>
    </source>
</evidence>
<dbReference type="CDD" id="cd07398">
    <property type="entry name" value="MPP_YbbF-LpxH"/>
    <property type="match status" value="1"/>
</dbReference>
<comment type="cofactor">
    <cofactor evidence="2">
        <name>Mn(2+)</name>
        <dbReference type="ChEBI" id="CHEBI:29035"/>
    </cofactor>
    <text evidence="2">Binds 2 Mn(2+) ions per subunit in a binuclear metal center.</text>
</comment>
<dbReference type="SUPFAM" id="SSF56300">
    <property type="entry name" value="Metallo-dependent phosphatases"/>
    <property type="match status" value="1"/>
</dbReference>
<dbReference type="EC" id="3.6.1.54" evidence="2"/>
<feature type="binding site" evidence="2">
    <location>
        <position position="184"/>
    </location>
    <ligand>
        <name>substrate</name>
    </ligand>
</feature>
<dbReference type="RefSeq" id="WP_418890955.1">
    <property type="nucleotide sequence ID" value="NZ_JBEUWX010000002.1"/>
</dbReference>
<dbReference type="PANTHER" id="PTHR34990:SF1">
    <property type="entry name" value="UDP-2,3-DIACYLGLUCOSAMINE HYDROLASE"/>
    <property type="match status" value="1"/>
</dbReference>
<comment type="pathway">
    <text evidence="2">Glycolipid biosynthesis; lipid IV(A) biosynthesis; lipid IV(A) from (3R)-3-hydroxytetradecanoyl-[acyl-carrier-protein] and UDP-N-acetyl-alpha-D-glucosamine: step 4/6.</text>
</comment>
<comment type="function">
    <text evidence="2">Hydrolyzes the pyrophosphate bond of UDP-2,3-diacylglucosamine to yield 2,3-diacylglucosamine 1-phosphate (lipid X) and UMP by catalyzing the attack of water at the alpha-P atom. Involved in the biosynthesis of lipid A, a phosphorylated glycolipid that anchors the lipopolysaccharide to the outer membrane of the cell.</text>
</comment>
<keyword evidence="2" id="KW-0479">Metal-binding</keyword>
<protein>
    <recommendedName>
        <fullName evidence="2">UDP-2,3-diacylglucosamine hydrolase</fullName>
        <ecNumber evidence="2">3.6.1.54</ecNumber>
    </recommendedName>
    <alternativeName>
        <fullName evidence="2">UDP-2,3-diacylglucosamine diphosphatase</fullName>
    </alternativeName>
</protein>
<evidence type="ECO:0000256" key="2">
    <source>
        <dbReference type="HAMAP-Rule" id="MF_00575"/>
    </source>
</evidence>
<comment type="subcellular location">
    <subcellularLocation>
        <location evidence="2">Cell inner membrane</location>
        <topology evidence="2">Peripheral membrane protein</topology>
        <orientation evidence="2">Cytoplasmic side</orientation>
    </subcellularLocation>
</comment>
<evidence type="ECO:0000313" key="4">
    <source>
        <dbReference type="Proteomes" id="UP001574673"/>
    </source>
</evidence>
<feature type="binding site" evidence="2">
    <location>
        <position position="131"/>
    </location>
    <ligand>
        <name>Mn(2+)</name>
        <dbReference type="ChEBI" id="CHEBI:29035"/>
        <label>2</label>
    </ligand>
</feature>
<feature type="binding site" evidence="2">
    <location>
        <position position="45"/>
    </location>
    <ligand>
        <name>Mn(2+)</name>
        <dbReference type="ChEBI" id="CHEBI:29035"/>
        <label>1</label>
    </ligand>
</feature>
<feature type="binding site" evidence="2">
    <location>
        <position position="139"/>
    </location>
    <ligand>
        <name>substrate</name>
    </ligand>
</feature>
<comment type="catalytic activity">
    <reaction evidence="2">
        <text>UDP-2-N,3-O-bis[(3R)-3-hydroxytetradecanoyl]-alpha-D-glucosamine + H2O = 2-N,3-O-bis[(3R)-3-hydroxytetradecanoyl]-alpha-D-glucosaminyl 1-phosphate + UMP + 2 H(+)</text>
        <dbReference type="Rhea" id="RHEA:25213"/>
        <dbReference type="ChEBI" id="CHEBI:15377"/>
        <dbReference type="ChEBI" id="CHEBI:15378"/>
        <dbReference type="ChEBI" id="CHEBI:57865"/>
        <dbReference type="ChEBI" id="CHEBI:57957"/>
        <dbReference type="ChEBI" id="CHEBI:78847"/>
        <dbReference type="EC" id="3.6.1.54"/>
    </reaction>
</comment>
<comment type="caution">
    <text evidence="3">The sequence shown here is derived from an EMBL/GenBank/DDBJ whole genome shotgun (WGS) entry which is preliminary data.</text>
</comment>
<feature type="binding site" evidence="2">
    <location>
        <position position="88"/>
    </location>
    <ligand>
        <name>Mn(2+)</name>
        <dbReference type="ChEBI" id="CHEBI:29035"/>
        <label>2</label>
    </ligand>
</feature>